<proteinExistence type="predicted"/>
<organism evidence="3 4">
    <name type="scientific">Nocardia jiangxiensis</name>
    <dbReference type="NCBI Taxonomy" id="282685"/>
    <lineage>
        <taxon>Bacteria</taxon>
        <taxon>Bacillati</taxon>
        <taxon>Actinomycetota</taxon>
        <taxon>Actinomycetes</taxon>
        <taxon>Mycobacteriales</taxon>
        <taxon>Nocardiaceae</taxon>
        <taxon>Nocardia</taxon>
    </lineage>
</organism>
<dbReference type="PANTHER" id="PTHR30336">
    <property type="entry name" value="INNER MEMBRANE PROTEIN, PROBABLE PERMEASE"/>
    <property type="match status" value="1"/>
</dbReference>
<dbReference type="EMBL" id="JBIAQY010000010">
    <property type="protein sequence ID" value="MFF3571609.1"/>
    <property type="molecule type" value="Genomic_DNA"/>
</dbReference>
<keyword evidence="1" id="KW-0472">Membrane</keyword>
<feature type="transmembrane region" description="Helical" evidence="1">
    <location>
        <begin position="279"/>
        <end position="297"/>
    </location>
</feature>
<evidence type="ECO:0000313" key="3">
    <source>
        <dbReference type="EMBL" id="MFF3571609.1"/>
    </source>
</evidence>
<dbReference type="RefSeq" id="WP_051193513.1">
    <property type="nucleotide sequence ID" value="NZ_JBIAQY010000010.1"/>
</dbReference>
<evidence type="ECO:0000259" key="2">
    <source>
        <dbReference type="Pfam" id="PF02698"/>
    </source>
</evidence>
<accession>A0ABW6S8S3</accession>
<name>A0ABW6S8S3_9NOCA</name>
<evidence type="ECO:0000313" key="4">
    <source>
        <dbReference type="Proteomes" id="UP001601992"/>
    </source>
</evidence>
<gene>
    <name evidence="3" type="ORF">ACFYXQ_27900</name>
</gene>
<keyword evidence="4" id="KW-1185">Reference proteome</keyword>
<dbReference type="Proteomes" id="UP001601992">
    <property type="component" value="Unassembled WGS sequence"/>
</dbReference>
<evidence type="ECO:0000256" key="1">
    <source>
        <dbReference type="SAM" id="Phobius"/>
    </source>
</evidence>
<keyword evidence="1" id="KW-1133">Transmembrane helix</keyword>
<dbReference type="InterPro" id="IPR014729">
    <property type="entry name" value="Rossmann-like_a/b/a_fold"/>
</dbReference>
<comment type="caution">
    <text evidence="3">The sequence shown here is derived from an EMBL/GenBank/DDBJ whole genome shotgun (WGS) entry which is preliminary data.</text>
</comment>
<dbReference type="CDD" id="cd06259">
    <property type="entry name" value="YdcF-like"/>
    <property type="match status" value="1"/>
</dbReference>
<sequence>MLSSLGEVDHGVADLLGFGLFLVLSRVFLLVAGIGLLANGVVVVRREGMRVATALVGVVGLGLLVLSMAVRDMVDPDAGWLSTVAGVIVVLGAFLVVQLVGYTGYAVLYARRSRAVGGEVLVVLGCGLDGARVTPLLASRLDRAVRAYRSAVAAGADPIVITSGGRGPDESVCEADAMADYLVEQGLAESRIVRERESRTTEQNLRYSAAAARERGLLREGRRMVVVTSDFHVLRAAMLSRRLGLRARVIGGRTARYFVLTAFLREFAAFVALHLRTNIALGVLLILPAVLGSIAVLP</sequence>
<feature type="transmembrane region" description="Helical" evidence="1">
    <location>
        <begin position="82"/>
        <end position="108"/>
    </location>
</feature>
<feature type="transmembrane region" description="Helical" evidence="1">
    <location>
        <begin position="20"/>
        <end position="44"/>
    </location>
</feature>
<feature type="domain" description="DUF218" evidence="2">
    <location>
        <begin position="120"/>
        <end position="251"/>
    </location>
</feature>
<protein>
    <submittedName>
        <fullName evidence="3">YdcF family protein</fullName>
    </submittedName>
</protein>
<dbReference type="Gene3D" id="3.40.50.620">
    <property type="entry name" value="HUPs"/>
    <property type="match status" value="1"/>
</dbReference>
<dbReference type="InterPro" id="IPR051599">
    <property type="entry name" value="Cell_Envelope_Assoc"/>
</dbReference>
<dbReference type="PANTHER" id="PTHR30336:SF4">
    <property type="entry name" value="ENVELOPE BIOGENESIS FACTOR ELYC"/>
    <property type="match status" value="1"/>
</dbReference>
<dbReference type="Pfam" id="PF02698">
    <property type="entry name" value="DUF218"/>
    <property type="match status" value="1"/>
</dbReference>
<dbReference type="InterPro" id="IPR003848">
    <property type="entry name" value="DUF218"/>
</dbReference>
<feature type="transmembrane region" description="Helical" evidence="1">
    <location>
        <begin position="51"/>
        <end position="70"/>
    </location>
</feature>
<reference evidence="3 4" key="1">
    <citation type="submission" date="2024-10" db="EMBL/GenBank/DDBJ databases">
        <title>The Natural Products Discovery Center: Release of the First 8490 Sequenced Strains for Exploring Actinobacteria Biosynthetic Diversity.</title>
        <authorList>
            <person name="Kalkreuter E."/>
            <person name="Kautsar S.A."/>
            <person name="Yang D."/>
            <person name="Bader C.D."/>
            <person name="Teijaro C.N."/>
            <person name="Fluegel L."/>
            <person name="Davis C.M."/>
            <person name="Simpson J.R."/>
            <person name="Lauterbach L."/>
            <person name="Steele A.D."/>
            <person name="Gui C."/>
            <person name="Meng S."/>
            <person name="Li G."/>
            <person name="Viehrig K."/>
            <person name="Ye F."/>
            <person name="Su P."/>
            <person name="Kiefer A.F."/>
            <person name="Nichols A."/>
            <person name="Cepeda A.J."/>
            <person name="Yan W."/>
            <person name="Fan B."/>
            <person name="Jiang Y."/>
            <person name="Adhikari A."/>
            <person name="Zheng C.-J."/>
            <person name="Schuster L."/>
            <person name="Cowan T.M."/>
            <person name="Smanski M.J."/>
            <person name="Chevrette M.G."/>
            <person name="De Carvalho L.P.S."/>
            <person name="Shen B."/>
        </authorList>
    </citation>
    <scope>NUCLEOTIDE SEQUENCE [LARGE SCALE GENOMIC DNA]</scope>
    <source>
        <strain evidence="3 4">NPDC002593</strain>
    </source>
</reference>
<keyword evidence="1" id="KW-0812">Transmembrane</keyword>